<proteinExistence type="predicted"/>
<evidence type="ECO:0000313" key="3">
    <source>
        <dbReference type="Proteomes" id="UP000199258"/>
    </source>
</evidence>
<evidence type="ECO:0000256" key="1">
    <source>
        <dbReference type="SAM" id="MobiDB-lite"/>
    </source>
</evidence>
<accession>A0A1G8GJ83</accession>
<dbReference type="EMBL" id="FNDT01000004">
    <property type="protein sequence ID" value="SDH94432.1"/>
    <property type="molecule type" value="Genomic_DNA"/>
</dbReference>
<reference evidence="2 3" key="1">
    <citation type="submission" date="2016-10" db="EMBL/GenBank/DDBJ databases">
        <authorList>
            <person name="de Groot N.N."/>
        </authorList>
    </citation>
    <scope>NUCLEOTIDE SEQUENCE [LARGE SCALE GENOMIC DNA]</scope>
    <source>
        <strain evidence="2 3">NP_1H</strain>
    </source>
</reference>
<dbReference type="AlphaFoldDB" id="A0A1G8GJ83"/>
<gene>
    <name evidence="2" type="ORF">SAMN04488693_104147</name>
</gene>
<name>A0A1G8GJ83_9MICC</name>
<keyword evidence="3" id="KW-1185">Reference proteome</keyword>
<feature type="compositionally biased region" description="Low complexity" evidence="1">
    <location>
        <begin position="162"/>
        <end position="172"/>
    </location>
</feature>
<dbReference type="STRING" id="335973.SAMN04488693_104147"/>
<sequence>MTGAPGMQAWKLATTCNGGLTEPAAESVRMLFFRGAVNAPLSVTSAAVPGITARHQHPSKTQGQHRIVGGQGARFRDRRTSCPGRPRAVPLEWGRASPIGARAAPLKHSRTRPRSASDVSPRVTIVAVWRIGRVFLYEVTSDSAAGFARLQPRLTVRQPSYRGGVPRVTTRPRTSRAGASANHGGGRFGRHHHSGTRDGVC</sequence>
<protein>
    <submittedName>
        <fullName evidence="2">Uncharacterized protein</fullName>
    </submittedName>
</protein>
<feature type="region of interest" description="Disordered" evidence="1">
    <location>
        <begin position="158"/>
        <end position="201"/>
    </location>
</feature>
<organism evidence="2 3">
    <name type="scientific">Arthrobacter subterraneus</name>
    <dbReference type="NCBI Taxonomy" id="335973"/>
    <lineage>
        <taxon>Bacteria</taxon>
        <taxon>Bacillati</taxon>
        <taxon>Actinomycetota</taxon>
        <taxon>Actinomycetes</taxon>
        <taxon>Micrococcales</taxon>
        <taxon>Micrococcaceae</taxon>
        <taxon>Arthrobacter</taxon>
    </lineage>
</organism>
<evidence type="ECO:0000313" key="2">
    <source>
        <dbReference type="EMBL" id="SDH94432.1"/>
    </source>
</evidence>
<dbReference type="Proteomes" id="UP000199258">
    <property type="component" value="Unassembled WGS sequence"/>
</dbReference>